<evidence type="ECO:0000313" key="5">
    <source>
        <dbReference type="Proteomes" id="UP001324427"/>
    </source>
</evidence>
<gene>
    <name evidence="4" type="ORF">LTR36_007196</name>
</gene>
<evidence type="ECO:0000313" key="4">
    <source>
        <dbReference type="EMBL" id="KAK4541996.1"/>
    </source>
</evidence>
<dbReference type="AlphaFoldDB" id="A0AAV9JAG7"/>
<sequence>MFYSKAFVCALGLGIFADAQITLGTASNYAIVAASTITNTGDTVIDAPIALSPGSSITGFPPGINTGEDIDNAAAVQAQADAQTAFTALAGQTVTTDLTGQDLGGMTLDAGVYGFSSSGGLTGALTLDGQGNSGAVFVFKFGSTLTTASASSVNLINGAQACNVYWQVGSSATLGTTTAFAGNVIAQASITVTTGTSLSGGGFYALTAAVTLDTNAIDPAGACNAAVVVTPTTTTAAAAAPTTTVTTTSTITNSASTTTLTVTETDVVTITQNVAAVVTATATSTTTLTSTQSITATAKATVCKRAAEAALEKRAKKTKTVTTTCAGHTATHTVDAAKSTKTVKATKTSTKVVWKTKSATTTHTSTKTPACTAKAKRDYQRMFG</sequence>
<proteinExistence type="inferred from homology"/>
<protein>
    <recommendedName>
        <fullName evidence="6">Antifreeze protein</fullName>
    </recommendedName>
</protein>
<dbReference type="EMBL" id="JAVFHQ010000046">
    <property type="protein sequence ID" value="KAK4541996.1"/>
    <property type="molecule type" value="Genomic_DNA"/>
</dbReference>
<dbReference type="InterPro" id="IPR021884">
    <property type="entry name" value="Ice-bd_prot"/>
</dbReference>
<reference evidence="4 5" key="1">
    <citation type="submission" date="2021-11" db="EMBL/GenBank/DDBJ databases">
        <title>Black yeast isolated from Biological Soil Crust.</title>
        <authorList>
            <person name="Kurbessoian T."/>
        </authorList>
    </citation>
    <scope>NUCLEOTIDE SEQUENCE [LARGE SCALE GENOMIC DNA]</scope>
    <source>
        <strain evidence="4 5">CCFEE 5522</strain>
    </source>
</reference>
<evidence type="ECO:0008006" key="6">
    <source>
        <dbReference type="Google" id="ProtNLM"/>
    </source>
</evidence>
<evidence type="ECO:0000256" key="2">
    <source>
        <dbReference type="ARBA" id="ARBA00022729"/>
    </source>
</evidence>
<dbReference type="Pfam" id="PF11999">
    <property type="entry name" value="Ice_binding"/>
    <property type="match status" value="1"/>
</dbReference>
<comment type="similarity">
    <text evidence="1">Belongs to the ice-binding protein family.</text>
</comment>
<dbReference type="Proteomes" id="UP001324427">
    <property type="component" value="Unassembled WGS sequence"/>
</dbReference>
<keyword evidence="2 3" id="KW-0732">Signal</keyword>
<comment type="caution">
    <text evidence="4">The sequence shown here is derived from an EMBL/GenBank/DDBJ whole genome shotgun (WGS) entry which is preliminary data.</text>
</comment>
<accession>A0AAV9JAG7</accession>
<feature type="chain" id="PRO_5043945157" description="Antifreeze protein" evidence="3">
    <location>
        <begin position="20"/>
        <end position="384"/>
    </location>
</feature>
<evidence type="ECO:0000256" key="1">
    <source>
        <dbReference type="ARBA" id="ARBA00005445"/>
    </source>
</evidence>
<evidence type="ECO:0000256" key="3">
    <source>
        <dbReference type="SAM" id="SignalP"/>
    </source>
</evidence>
<organism evidence="4 5">
    <name type="scientific">Oleoguttula mirabilis</name>
    <dbReference type="NCBI Taxonomy" id="1507867"/>
    <lineage>
        <taxon>Eukaryota</taxon>
        <taxon>Fungi</taxon>
        <taxon>Dikarya</taxon>
        <taxon>Ascomycota</taxon>
        <taxon>Pezizomycotina</taxon>
        <taxon>Dothideomycetes</taxon>
        <taxon>Dothideomycetidae</taxon>
        <taxon>Mycosphaerellales</taxon>
        <taxon>Teratosphaeriaceae</taxon>
        <taxon>Oleoguttula</taxon>
    </lineage>
</organism>
<keyword evidence="5" id="KW-1185">Reference proteome</keyword>
<feature type="signal peptide" evidence="3">
    <location>
        <begin position="1"/>
        <end position="19"/>
    </location>
</feature>
<name>A0AAV9JAG7_9PEZI</name>